<dbReference type="Proteomes" id="UP000736787">
    <property type="component" value="Unassembled WGS sequence"/>
</dbReference>
<dbReference type="OrthoDB" id="10330682at2759"/>
<evidence type="ECO:0000313" key="5">
    <source>
        <dbReference type="EMBL" id="KAG3210314.1"/>
    </source>
</evidence>
<protein>
    <submittedName>
        <fullName evidence="6">Uncharacterized protein</fullName>
    </submittedName>
</protein>
<organism evidence="6 7">
    <name type="scientific">Phytophthora cactorum</name>
    <dbReference type="NCBI Taxonomy" id="29920"/>
    <lineage>
        <taxon>Eukaryota</taxon>
        <taxon>Sar</taxon>
        <taxon>Stramenopiles</taxon>
        <taxon>Oomycota</taxon>
        <taxon>Peronosporomycetes</taxon>
        <taxon>Peronosporales</taxon>
        <taxon>Peronosporaceae</taxon>
        <taxon>Phytophthora</taxon>
    </lineage>
</organism>
<gene>
    <name evidence="6" type="ORF">PC110_g19455</name>
    <name evidence="2" type="ORF">PC113_g21237</name>
    <name evidence="3" type="ORF">PC115_g20911</name>
    <name evidence="4" type="ORF">PC117_g23265</name>
    <name evidence="5" type="ORF">PC129_g18695</name>
</gene>
<dbReference type="Proteomes" id="UP000774804">
    <property type="component" value="Unassembled WGS sequence"/>
</dbReference>
<reference evidence="2" key="2">
    <citation type="submission" date="2018-10" db="EMBL/GenBank/DDBJ databases">
        <title>Effector identification in a new, highly contiguous assembly of the strawberry crown rot pathogen Phytophthora cactorum.</title>
        <authorList>
            <person name="Armitage A.D."/>
            <person name="Nellist C.F."/>
            <person name="Bates H."/>
            <person name="Vickerstaff R.J."/>
            <person name="Harrison R.J."/>
        </authorList>
    </citation>
    <scope>NUCLEOTIDE SEQUENCE</scope>
    <source>
        <strain evidence="2">15-7</strain>
        <strain evidence="3">4032</strain>
        <strain evidence="4">4040</strain>
        <strain evidence="5">P421</strain>
    </source>
</reference>
<dbReference type="EMBL" id="RCMK01001387">
    <property type="protein sequence ID" value="KAG2895395.1"/>
    <property type="molecule type" value="Genomic_DNA"/>
</dbReference>
<evidence type="ECO:0000256" key="1">
    <source>
        <dbReference type="SAM" id="MobiDB-lite"/>
    </source>
</evidence>
<dbReference type="EMBL" id="RCMG01001343">
    <property type="protein sequence ID" value="KAG2829741.1"/>
    <property type="molecule type" value="Genomic_DNA"/>
</dbReference>
<accession>A0A329RHS4</accession>
<keyword evidence="7" id="KW-1185">Reference proteome</keyword>
<dbReference type="Proteomes" id="UP000735874">
    <property type="component" value="Unassembled WGS sequence"/>
</dbReference>
<feature type="region of interest" description="Disordered" evidence="1">
    <location>
        <begin position="1"/>
        <end position="25"/>
    </location>
</feature>
<feature type="compositionally biased region" description="Basic and acidic residues" evidence="1">
    <location>
        <begin position="13"/>
        <end position="25"/>
    </location>
</feature>
<sequence>MDAGRAPASGSDESSRYADTPERHRLQWRRQAVQRRRDEKLVRALAWHARQERHGGKHRDPELHQPGVDVFRGPLERGDGRCVSIMSVGVLSAKVCELSRSEDRTCCYVHFLEGCLYCRVYDPPRPYESERNRFIAKHPLSETEQVWIGWYRRRLYEARLGAARCRCMSRLVCRHHVRYVLLERGPRLPTIDHQAQPPDKVLPVLRTTAVVCRARPPDVKGGMKV</sequence>
<dbReference type="Proteomes" id="UP000760860">
    <property type="component" value="Unassembled WGS sequence"/>
</dbReference>
<evidence type="ECO:0000313" key="4">
    <source>
        <dbReference type="EMBL" id="KAG2895395.1"/>
    </source>
</evidence>
<reference evidence="6 7" key="1">
    <citation type="submission" date="2018-01" db="EMBL/GenBank/DDBJ databases">
        <title>Draft genome of the strawberry crown rot pathogen Phytophthora cactorum.</title>
        <authorList>
            <person name="Armitage A.D."/>
            <person name="Lysoe E."/>
            <person name="Nellist C.F."/>
            <person name="Harrison R.J."/>
            <person name="Brurberg M.B."/>
        </authorList>
    </citation>
    <scope>NUCLEOTIDE SEQUENCE [LARGE SCALE GENOMIC DNA]</scope>
    <source>
        <strain evidence="6 7">10300</strain>
    </source>
</reference>
<dbReference type="Proteomes" id="UP000251314">
    <property type="component" value="Unassembled WGS sequence"/>
</dbReference>
<evidence type="ECO:0000313" key="7">
    <source>
        <dbReference type="Proteomes" id="UP000251314"/>
    </source>
</evidence>
<evidence type="ECO:0000313" key="2">
    <source>
        <dbReference type="EMBL" id="KAG2829741.1"/>
    </source>
</evidence>
<dbReference type="EMBL" id="RCMV01001112">
    <property type="protein sequence ID" value="KAG3210314.1"/>
    <property type="molecule type" value="Genomic_DNA"/>
</dbReference>
<dbReference type="EMBL" id="MJFZ01000932">
    <property type="protein sequence ID" value="RAW24124.1"/>
    <property type="molecule type" value="Genomic_DNA"/>
</dbReference>
<comment type="caution">
    <text evidence="6">The sequence shown here is derived from an EMBL/GenBank/DDBJ whole genome shotgun (WGS) entry which is preliminary data.</text>
</comment>
<proteinExistence type="predicted"/>
<evidence type="ECO:0000313" key="3">
    <source>
        <dbReference type="EMBL" id="KAG2885714.1"/>
    </source>
</evidence>
<dbReference type="AlphaFoldDB" id="A0A329RHS4"/>
<dbReference type="EMBL" id="RCMI01001394">
    <property type="protein sequence ID" value="KAG2885714.1"/>
    <property type="molecule type" value="Genomic_DNA"/>
</dbReference>
<name>A0A329RHS4_9STRA</name>
<evidence type="ECO:0000313" key="6">
    <source>
        <dbReference type="EMBL" id="RAW24124.1"/>
    </source>
</evidence>
<dbReference type="VEuPathDB" id="FungiDB:PC110_g19455"/>